<dbReference type="Pfam" id="PF01555">
    <property type="entry name" value="N6_N4_Mtase"/>
    <property type="match status" value="1"/>
</dbReference>
<evidence type="ECO:0000256" key="5">
    <source>
        <dbReference type="RuleBase" id="RU362026"/>
    </source>
</evidence>
<dbReference type="AlphaFoldDB" id="A0A926RUA2"/>
<keyword evidence="8" id="KW-1185">Reference proteome</keyword>
<evidence type="ECO:0000256" key="3">
    <source>
        <dbReference type="ARBA" id="ARBA00022679"/>
    </source>
</evidence>
<sequence>MYKTIIHGDSLEEMKKIPDASIDAVITDPPYFMMAHYISQGDGGKKRRRWSDASILQAWWKQLCNEFERLLKPSGHVIVFCNADSYPAFFIPMYERFTTINCLVWDKTTPGLGTMWRRQHEMIIAARHSKSYRPPPKCSKPDILKHKIVPAKRRRHPVEKPVELLKELVEHATPEGGTVLDPFAGGGSCLMAADELKRSYIGIEMEEDYIDIIRERLPDAKTSL</sequence>
<dbReference type="PRINTS" id="PR00508">
    <property type="entry name" value="S21N4MTFRASE"/>
</dbReference>
<reference evidence="7" key="1">
    <citation type="submission" date="2020-09" db="EMBL/GenBank/DDBJ databases">
        <title>A novel bacterium of genus Hazenella, isolated from South China Sea.</title>
        <authorList>
            <person name="Huang H."/>
            <person name="Mo K."/>
            <person name="Hu Y."/>
        </authorList>
    </citation>
    <scope>NUCLEOTIDE SEQUENCE</scope>
    <source>
        <strain evidence="7">IB182357</strain>
    </source>
</reference>
<dbReference type="InterPro" id="IPR029063">
    <property type="entry name" value="SAM-dependent_MTases_sf"/>
</dbReference>
<keyword evidence="3" id="KW-0808">Transferase</keyword>
<dbReference type="InterPro" id="IPR001091">
    <property type="entry name" value="RM_Methyltransferase"/>
</dbReference>
<dbReference type="Gene3D" id="3.40.50.150">
    <property type="entry name" value="Vaccinia Virus protein VP39"/>
    <property type="match status" value="1"/>
</dbReference>
<keyword evidence="2" id="KW-0489">Methyltransferase</keyword>
<protein>
    <recommendedName>
        <fullName evidence="5">Methyltransferase</fullName>
        <ecNumber evidence="5">2.1.1.-</ecNumber>
    </recommendedName>
</protein>
<proteinExistence type="inferred from homology"/>
<dbReference type="PROSITE" id="PS00092">
    <property type="entry name" value="N6_MTASE"/>
    <property type="match status" value="1"/>
</dbReference>
<dbReference type="Proteomes" id="UP000661691">
    <property type="component" value="Unassembled WGS sequence"/>
</dbReference>
<evidence type="ECO:0000259" key="6">
    <source>
        <dbReference type="Pfam" id="PF01555"/>
    </source>
</evidence>
<dbReference type="EC" id="2.1.1.-" evidence="5"/>
<gene>
    <name evidence="7" type="ORF">IC620_15370</name>
</gene>
<dbReference type="GO" id="GO:0009307">
    <property type="term" value="P:DNA restriction-modification system"/>
    <property type="evidence" value="ECO:0007669"/>
    <property type="project" value="UniProtKB-KW"/>
</dbReference>
<name>A0A926RUA2_9BACL</name>
<comment type="similarity">
    <text evidence="1 5">Belongs to the N(4)/N(6)-methyltransferase family.</text>
</comment>
<dbReference type="SUPFAM" id="SSF53335">
    <property type="entry name" value="S-adenosyl-L-methionine-dependent methyltransferases"/>
    <property type="match status" value="1"/>
</dbReference>
<evidence type="ECO:0000313" key="7">
    <source>
        <dbReference type="EMBL" id="MBD1373725.1"/>
    </source>
</evidence>
<evidence type="ECO:0000256" key="1">
    <source>
        <dbReference type="ARBA" id="ARBA00006594"/>
    </source>
</evidence>
<evidence type="ECO:0000256" key="2">
    <source>
        <dbReference type="ARBA" id="ARBA00022603"/>
    </source>
</evidence>
<organism evidence="7 8">
    <name type="scientific">Polycladospora coralii</name>
    <dbReference type="NCBI Taxonomy" id="2771432"/>
    <lineage>
        <taxon>Bacteria</taxon>
        <taxon>Bacillati</taxon>
        <taxon>Bacillota</taxon>
        <taxon>Bacilli</taxon>
        <taxon>Bacillales</taxon>
        <taxon>Thermoactinomycetaceae</taxon>
        <taxon>Polycladospora</taxon>
    </lineage>
</organism>
<evidence type="ECO:0000313" key="8">
    <source>
        <dbReference type="Proteomes" id="UP000661691"/>
    </source>
</evidence>
<feature type="domain" description="DNA methylase N-4/N-6" evidence="6">
    <location>
        <begin position="22"/>
        <end position="214"/>
    </location>
</feature>
<accession>A0A926RUA2</accession>
<dbReference type="EMBL" id="JACXAH010000036">
    <property type="protein sequence ID" value="MBD1373725.1"/>
    <property type="molecule type" value="Genomic_DNA"/>
</dbReference>
<comment type="caution">
    <text evidence="7">The sequence shown here is derived from an EMBL/GenBank/DDBJ whole genome shotgun (WGS) entry which is preliminary data.</text>
</comment>
<dbReference type="GO" id="GO:0008170">
    <property type="term" value="F:N-methyltransferase activity"/>
    <property type="evidence" value="ECO:0007669"/>
    <property type="project" value="InterPro"/>
</dbReference>
<dbReference type="GO" id="GO:0032259">
    <property type="term" value="P:methylation"/>
    <property type="evidence" value="ECO:0007669"/>
    <property type="project" value="UniProtKB-KW"/>
</dbReference>
<dbReference type="InterPro" id="IPR002052">
    <property type="entry name" value="DNA_methylase_N6_adenine_CS"/>
</dbReference>
<dbReference type="GO" id="GO:0003677">
    <property type="term" value="F:DNA binding"/>
    <property type="evidence" value="ECO:0007669"/>
    <property type="project" value="InterPro"/>
</dbReference>
<evidence type="ECO:0000256" key="4">
    <source>
        <dbReference type="ARBA" id="ARBA00022747"/>
    </source>
</evidence>
<dbReference type="InterPro" id="IPR002941">
    <property type="entry name" value="DNA_methylase_N4/N6"/>
</dbReference>
<dbReference type="RefSeq" id="WP_191142722.1">
    <property type="nucleotide sequence ID" value="NZ_JACXAH010000036.1"/>
</dbReference>
<keyword evidence="4" id="KW-0680">Restriction system</keyword>